<comment type="similarity">
    <text evidence="1">Belongs to the CFA/CMAS family.</text>
</comment>
<organism evidence="7 8">
    <name type="scientific">Acidihalobacter prosperus</name>
    <dbReference type="NCBI Taxonomy" id="160660"/>
    <lineage>
        <taxon>Bacteria</taxon>
        <taxon>Pseudomonadati</taxon>
        <taxon>Pseudomonadota</taxon>
        <taxon>Gammaproteobacteria</taxon>
        <taxon>Chromatiales</taxon>
        <taxon>Ectothiorhodospiraceae</taxon>
        <taxon>Acidihalobacter</taxon>
    </lineage>
</organism>
<keyword evidence="8" id="KW-1185">Reference proteome</keyword>
<evidence type="ECO:0000256" key="3">
    <source>
        <dbReference type="ARBA" id="ARBA00022679"/>
    </source>
</evidence>
<dbReference type="PANTHER" id="PTHR43667:SF1">
    <property type="entry name" value="CYCLOPROPANE-FATTY-ACYL-PHOSPHOLIPID SYNTHASE"/>
    <property type="match status" value="1"/>
</dbReference>
<dbReference type="AlphaFoldDB" id="A0A1A6C696"/>
<dbReference type="Gene3D" id="3.40.50.150">
    <property type="entry name" value="Vaccinia Virus protein VP39"/>
    <property type="match status" value="1"/>
</dbReference>
<dbReference type="SUPFAM" id="SSF53335">
    <property type="entry name" value="S-adenosyl-L-methionine-dependent methyltransferases"/>
    <property type="match status" value="1"/>
</dbReference>
<dbReference type="EMBL" id="JQSG02000002">
    <property type="protein sequence ID" value="OBS10050.1"/>
    <property type="molecule type" value="Genomic_DNA"/>
</dbReference>
<keyword evidence="3" id="KW-0808">Transferase</keyword>
<dbReference type="Proteomes" id="UP000029273">
    <property type="component" value="Unassembled WGS sequence"/>
</dbReference>
<gene>
    <name evidence="7" type="ORF">Thpro_021100</name>
</gene>
<comment type="caution">
    <text evidence="7">The sequence shown here is derived from an EMBL/GenBank/DDBJ whole genome shotgun (WGS) entry which is preliminary data.</text>
</comment>
<keyword evidence="4" id="KW-0949">S-adenosyl-L-methionine</keyword>
<protein>
    <submittedName>
        <fullName evidence="7">Cyclopropane-fatty-acyl-phospholipid synthase</fullName>
    </submittedName>
</protein>
<dbReference type="InterPro" id="IPR050723">
    <property type="entry name" value="CFA/CMAS"/>
</dbReference>
<evidence type="ECO:0000313" key="7">
    <source>
        <dbReference type="EMBL" id="OBS10050.1"/>
    </source>
</evidence>
<dbReference type="CDD" id="cd02440">
    <property type="entry name" value="AdoMet_MTases"/>
    <property type="match status" value="1"/>
</dbReference>
<evidence type="ECO:0000256" key="2">
    <source>
        <dbReference type="ARBA" id="ARBA00022603"/>
    </source>
</evidence>
<dbReference type="GO" id="GO:0032259">
    <property type="term" value="P:methylation"/>
    <property type="evidence" value="ECO:0007669"/>
    <property type="project" value="UniProtKB-KW"/>
</dbReference>
<evidence type="ECO:0000256" key="6">
    <source>
        <dbReference type="SAM" id="MobiDB-lite"/>
    </source>
</evidence>
<sequence>MSGRFQELDGSSRPAATTLHKHPVVLSPANLLRRMLDGRIQGARLSIRLPDGETLHFGEGDLRAEMLIHRRSVLRRILQDPEYELGETYMDGGWDPGQGGLRNLLRVLMSSFTEAPPHGLGRVILPLVKLVQEGNRIGRARRNVSHHYDLDESLFRTFLDDGMFYSCAYFEHEDMGLEEAQQAKCRHIMRKLQPKPGERILDIGSGWGGLAIYLAEHAGVEVDGLTLSREQLRVAEAEAARRGLSDRVRFHLRDYREHTGQYDRIVSVGMFEHVGEPNFPAFFGQVEALLAPHGVALLHTIGASNEAGPTNAWIREHIFPGGFIPSLSQISRVVERTGLMQTDVEVLRLHYAWTLAEWFRRFQQRRAEIAARMGERFCRMWEFYLAVSEGSFLWRDLVVFHIQLSHAHGAVPMTRDYLYCEPQQP</sequence>
<evidence type="ECO:0000256" key="5">
    <source>
        <dbReference type="ARBA" id="ARBA00023098"/>
    </source>
</evidence>
<name>A0A1A6C696_9GAMM</name>
<evidence type="ECO:0000313" key="8">
    <source>
        <dbReference type="Proteomes" id="UP000029273"/>
    </source>
</evidence>
<dbReference type="Pfam" id="PF02353">
    <property type="entry name" value="CMAS"/>
    <property type="match status" value="1"/>
</dbReference>
<dbReference type="STRING" id="160660.BJI67_11625"/>
<dbReference type="RefSeq" id="WP_236717255.1">
    <property type="nucleotide sequence ID" value="NZ_JQSG02000002.1"/>
</dbReference>
<feature type="region of interest" description="Disordered" evidence="6">
    <location>
        <begin position="1"/>
        <end position="20"/>
    </location>
</feature>
<reference evidence="7 8" key="1">
    <citation type="journal article" date="2014" name="Genome Announc.">
        <title>Draft Genome Sequence of the Iron-Oxidizing, Acidophilic, and Halotolerant 'Thiobacillus prosperus' Type Strain DSM 5130.</title>
        <authorList>
            <person name="Ossandon F.J."/>
            <person name="Cardenas J.P."/>
            <person name="Corbett M."/>
            <person name="Quatrini R."/>
            <person name="Holmes D.S."/>
            <person name="Watkin E."/>
        </authorList>
    </citation>
    <scope>NUCLEOTIDE SEQUENCE [LARGE SCALE GENOMIC DNA]</scope>
    <source>
        <strain evidence="7 8">DSM 5130</strain>
    </source>
</reference>
<proteinExistence type="inferred from homology"/>
<dbReference type="PIRSF" id="PIRSF003085">
    <property type="entry name" value="CMAS"/>
    <property type="match status" value="1"/>
</dbReference>
<dbReference type="PANTHER" id="PTHR43667">
    <property type="entry name" value="CYCLOPROPANE-FATTY-ACYL-PHOSPHOLIPID SYNTHASE"/>
    <property type="match status" value="1"/>
</dbReference>
<keyword evidence="5" id="KW-0443">Lipid metabolism</keyword>
<evidence type="ECO:0000256" key="1">
    <source>
        <dbReference type="ARBA" id="ARBA00010815"/>
    </source>
</evidence>
<accession>A0A1A6C696</accession>
<evidence type="ECO:0000256" key="4">
    <source>
        <dbReference type="ARBA" id="ARBA00022691"/>
    </source>
</evidence>
<keyword evidence="2" id="KW-0489">Methyltransferase</keyword>
<dbReference type="InterPro" id="IPR003333">
    <property type="entry name" value="CMAS"/>
</dbReference>
<dbReference type="GO" id="GO:0008168">
    <property type="term" value="F:methyltransferase activity"/>
    <property type="evidence" value="ECO:0007669"/>
    <property type="project" value="UniProtKB-KW"/>
</dbReference>
<dbReference type="GO" id="GO:0008610">
    <property type="term" value="P:lipid biosynthetic process"/>
    <property type="evidence" value="ECO:0007669"/>
    <property type="project" value="InterPro"/>
</dbReference>
<dbReference type="InterPro" id="IPR029063">
    <property type="entry name" value="SAM-dependent_MTases_sf"/>
</dbReference>